<organism evidence="3 4">
    <name type="scientific">Ramlibacter pinisoli</name>
    <dbReference type="NCBI Taxonomy" id="2682844"/>
    <lineage>
        <taxon>Bacteria</taxon>
        <taxon>Pseudomonadati</taxon>
        <taxon>Pseudomonadota</taxon>
        <taxon>Betaproteobacteria</taxon>
        <taxon>Burkholderiales</taxon>
        <taxon>Comamonadaceae</taxon>
        <taxon>Ramlibacter</taxon>
    </lineage>
</organism>
<feature type="transmembrane region" description="Helical" evidence="1">
    <location>
        <begin position="69"/>
        <end position="91"/>
    </location>
</feature>
<evidence type="ECO:0000313" key="4">
    <source>
        <dbReference type="Proteomes" id="UP000469385"/>
    </source>
</evidence>
<feature type="transmembrane region" description="Helical" evidence="1">
    <location>
        <begin position="32"/>
        <end position="54"/>
    </location>
</feature>
<keyword evidence="1" id="KW-1133">Transmembrane helix</keyword>
<dbReference type="EMBL" id="WSEL01000009">
    <property type="protein sequence ID" value="MVQ31820.1"/>
    <property type="molecule type" value="Genomic_DNA"/>
</dbReference>
<dbReference type="Proteomes" id="UP000469385">
    <property type="component" value="Unassembled WGS sequence"/>
</dbReference>
<reference evidence="3 4" key="1">
    <citation type="submission" date="2019-12" db="EMBL/GenBank/DDBJ databases">
        <authorList>
            <person name="Huq M.A."/>
        </authorList>
    </citation>
    <scope>NUCLEOTIDE SEQUENCE [LARGE SCALE GENOMIC DNA]</scope>
    <source>
        <strain evidence="3 4">MAH-25</strain>
    </source>
</reference>
<keyword evidence="1" id="KW-0472">Membrane</keyword>
<accession>A0A6N8J0M7</accession>
<feature type="domain" description="Phosphatidic acid phosphatase type 2/haloperoxidase" evidence="2">
    <location>
        <begin position="69"/>
        <end position="186"/>
    </location>
</feature>
<evidence type="ECO:0000259" key="2">
    <source>
        <dbReference type="SMART" id="SM00014"/>
    </source>
</evidence>
<dbReference type="Gene3D" id="1.20.144.10">
    <property type="entry name" value="Phosphatidic acid phosphatase type 2/haloperoxidase"/>
    <property type="match status" value="1"/>
</dbReference>
<dbReference type="SUPFAM" id="SSF48317">
    <property type="entry name" value="Acid phosphatase/Vanadium-dependent haloperoxidase"/>
    <property type="match status" value="1"/>
</dbReference>
<proteinExistence type="predicted"/>
<name>A0A6N8J0M7_9BURK</name>
<evidence type="ECO:0000256" key="1">
    <source>
        <dbReference type="SAM" id="Phobius"/>
    </source>
</evidence>
<evidence type="ECO:0000313" key="3">
    <source>
        <dbReference type="EMBL" id="MVQ31820.1"/>
    </source>
</evidence>
<dbReference type="AlphaFoldDB" id="A0A6N8J0M7"/>
<keyword evidence="4" id="KW-1185">Reference proteome</keyword>
<dbReference type="Pfam" id="PF01569">
    <property type="entry name" value="PAP2"/>
    <property type="match status" value="1"/>
</dbReference>
<dbReference type="InterPro" id="IPR000326">
    <property type="entry name" value="PAP2/HPO"/>
</dbReference>
<dbReference type="InterPro" id="IPR036938">
    <property type="entry name" value="PAP2/HPO_sf"/>
</dbReference>
<feature type="transmembrane region" description="Helical" evidence="1">
    <location>
        <begin position="171"/>
        <end position="190"/>
    </location>
</feature>
<gene>
    <name evidence="3" type="ORF">GON04_20350</name>
</gene>
<protein>
    <submittedName>
        <fullName evidence="3">Phosphatase PAP2 family protein</fullName>
    </submittedName>
</protein>
<sequence length="244" mass="26474">MSALDALNALDFPVSTYLNGFARRSWAFDQSLAFLSVNHLFKGALLMGLLWWAWFRRGPRALADASRDHVIATLASCGAALAVVRLMILLLPFRERPLHTRALDWTLPYGVAVTALDGLSSFPSDHATLFFALAVGLAFVSRKLGLLVFAYVTMAIAFPRLYLGLHFLSDLVVGGLLGGAISAAGNRLLVGGRLTARVRGWSESAPQYFYPVSFLVTYQVAELFENTRDLVAGLGKLGKALVGL</sequence>
<keyword evidence="1" id="KW-0812">Transmembrane</keyword>
<comment type="caution">
    <text evidence="3">The sequence shown here is derived from an EMBL/GenBank/DDBJ whole genome shotgun (WGS) entry which is preliminary data.</text>
</comment>
<dbReference type="RefSeq" id="WP_157399829.1">
    <property type="nucleotide sequence ID" value="NZ_WSEL01000009.1"/>
</dbReference>
<dbReference type="SMART" id="SM00014">
    <property type="entry name" value="acidPPc"/>
    <property type="match status" value="1"/>
</dbReference>